<organism evidence="1 2">
    <name type="scientific">Klenkia brasiliensis</name>
    <dbReference type="NCBI Taxonomy" id="333142"/>
    <lineage>
        <taxon>Bacteria</taxon>
        <taxon>Bacillati</taxon>
        <taxon>Actinomycetota</taxon>
        <taxon>Actinomycetes</taxon>
        <taxon>Geodermatophilales</taxon>
        <taxon>Geodermatophilaceae</taxon>
        <taxon>Klenkia</taxon>
    </lineage>
</organism>
<keyword evidence="2" id="KW-1185">Reference proteome</keyword>
<protein>
    <recommendedName>
        <fullName evidence="3">Excreted virulence factor EspC, type VII ESX diderm</fullName>
    </recommendedName>
</protein>
<sequence>MPDTVTLQLDAVGELVAQLTGLGAELSADGQVLRADGARLGGALGGPAAAELTAVGLLAAGAVGALADRATAVAQTLAQALASYRALDGLLSERVGAGRYAPTAR</sequence>
<evidence type="ECO:0008006" key="3">
    <source>
        <dbReference type="Google" id="ProtNLM"/>
    </source>
</evidence>
<name>A0A1G7MAL7_9ACTN</name>
<dbReference type="AlphaFoldDB" id="A0A1G7MAL7"/>
<gene>
    <name evidence="1" type="ORF">SAMN05660324_0560</name>
</gene>
<dbReference type="OrthoDB" id="5195985at2"/>
<dbReference type="Proteomes" id="UP000198863">
    <property type="component" value="Unassembled WGS sequence"/>
</dbReference>
<proteinExistence type="predicted"/>
<dbReference type="RefSeq" id="WP_091057809.1">
    <property type="nucleotide sequence ID" value="NZ_FNCF01000001.1"/>
</dbReference>
<dbReference type="EMBL" id="FNCF01000001">
    <property type="protein sequence ID" value="SDF58781.1"/>
    <property type="molecule type" value="Genomic_DNA"/>
</dbReference>
<evidence type="ECO:0000313" key="2">
    <source>
        <dbReference type="Proteomes" id="UP000198863"/>
    </source>
</evidence>
<accession>A0A1G7MAL7</accession>
<reference evidence="2" key="1">
    <citation type="submission" date="2016-10" db="EMBL/GenBank/DDBJ databases">
        <authorList>
            <person name="Varghese N."/>
            <person name="Submissions S."/>
        </authorList>
    </citation>
    <scope>NUCLEOTIDE SEQUENCE [LARGE SCALE GENOMIC DNA]</scope>
    <source>
        <strain evidence="2">DSM 44526</strain>
    </source>
</reference>
<evidence type="ECO:0000313" key="1">
    <source>
        <dbReference type="EMBL" id="SDF58781.1"/>
    </source>
</evidence>